<evidence type="ECO:0000256" key="11">
    <source>
        <dbReference type="ARBA" id="ARBA00023125"/>
    </source>
</evidence>
<dbReference type="GO" id="GO:0005737">
    <property type="term" value="C:cytoplasm"/>
    <property type="evidence" value="ECO:0007669"/>
    <property type="project" value="TreeGrafter"/>
</dbReference>
<dbReference type="SUPFAM" id="SSF46785">
    <property type="entry name" value="Winged helix' DNA-binding domain"/>
    <property type="match status" value="1"/>
</dbReference>
<dbReference type="InterPro" id="IPR001650">
    <property type="entry name" value="Helicase_C-like"/>
</dbReference>
<dbReference type="CDD" id="cd18794">
    <property type="entry name" value="SF2_C_RecQ"/>
    <property type="match status" value="1"/>
</dbReference>
<proteinExistence type="inferred from homology"/>
<evidence type="ECO:0000256" key="13">
    <source>
        <dbReference type="ARBA" id="ARBA00023204"/>
    </source>
</evidence>
<dbReference type="AlphaFoldDB" id="A0A927IHU4"/>
<evidence type="ECO:0000256" key="7">
    <source>
        <dbReference type="ARBA" id="ARBA00022801"/>
    </source>
</evidence>
<dbReference type="GO" id="GO:0043590">
    <property type="term" value="C:bacterial nucleoid"/>
    <property type="evidence" value="ECO:0007669"/>
    <property type="project" value="TreeGrafter"/>
</dbReference>
<keyword evidence="14" id="KW-0413">Isomerase</keyword>
<dbReference type="GO" id="GO:0009378">
    <property type="term" value="F:four-way junction helicase activity"/>
    <property type="evidence" value="ECO:0007669"/>
    <property type="project" value="TreeGrafter"/>
</dbReference>
<evidence type="ECO:0000256" key="1">
    <source>
        <dbReference type="ARBA" id="ARBA00001946"/>
    </source>
</evidence>
<name>A0A927IHU4_9BACT</name>
<dbReference type="InterPro" id="IPR002121">
    <property type="entry name" value="HRDC_dom"/>
</dbReference>
<dbReference type="RefSeq" id="WP_191617279.1">
    <property type="nucleotide sequence ID" value="NZ_JACYFG010000034.1"/>
</dbReference>
<keyword evidence="8 20" id="KW-0347">Helicase</keyword>
<dbReference type="GO" id="GO:0043138">
    <property type="term" value="F:3'-5' DNA helicase activity"/>
    <property type="evidence" value="ECO:0007669"/>
    <property type="project" value="UniProtKB-EC"/>
</dbReference>
<evidence type="ECO:0000256" key="4">
    <source>
        <dbReference type="ARBA" id="ARBA00022723"/>
    </source>
</evidence>
<dbReference type="InterPro" id="IPR044876">
    <property type="entry name" value="HRDC_dom_sf"/>
</dbReference>
<dbReference type="NCBIfam" id="TIGR00614">
    <property type="entry name" value="recQ_fam"/>
    <property type="match status" value="1"/>
</dbReference>
<dbReference type="PROSITE" id="PS50967">
    <property type="entry name" value="HRDC"/>
    <property type="match status" value="1"/>
</dbReference>
<feature type="domain" description="HRDC" evidence="17">
    <location>
        <begin position="531"/>
        <end position="611"/>
    </location>
</feature>
<dbReference type="GO" id="GO:0005524">
    <property type="term" value="F:ATP binding"/>
    <property type="evidence" value="ECO:0007669"/>
    <property type="project" value="UniProtKB-KW"/>
</dbReference>
<dbReference type="SMART" id="SM00490">
    <property type="entry name" value="HELICc"/>
    <property type="match status" value="1"/>
</dbReference>
<dbReference type="CDD" id="cd17920">
    <property type="entry name" value="DEXHc_RecQ"/>
    <property type="match status" value="1"/>
</dbReference>
<keyword evidence="6" id="KW-0227">DNA damage</keyword>
<dbReference type="InterPro" id="IPR010997">
    <property type="entry name" value="HRDC-like_sf"/>
</dbReference>
<keyword evidence="12" id="KW-0233">DNA recombination</keyword>
<evidence type="ECO:0000256" key="15">
    <source>
        <dbReference type="ARBA" id="ARBA00034617"/>
    </source>
</evidence>
<comment type="cofactor">
    <cofactor evidence="1">
        <name>Mg(2+)</name>
        <dbReference type="ChEBI" id="CHEBI:18420"/>
    </cofactor>
</comment>
<keyword evidence="10" id="KW-0067">ATP-binding</keyword>
<dbReference type="SUPFAM" id="SSF47819">
    <property type="entry name" value="HRDC-like"/>
    <property type="match status" value="1"/>
</dbReference>
<evidence type="ECO:0000313" key="21">
    <source>
        <dbReference type="Proteomes" id="UP000622317"/>
    </source>
</evidence>
<protein>
    <recommendedName>
        <fullName evidence="16">DNA helicase RecQ</fullName>
        <ecNumber evidence="16">5.6.2.4</ecNumber>
    </recommendedName>
</protein>
<keyword evidence="5" id="KW-0547">Nucleotide-binding</keyword>
<dbReference type="Gene3D" id="1.10.10.10">
    <property type="entry name" value="Winged helix-like DNA-binding domain superfamily/Winged helix DNA-binding domain"/>
    <property type="match status" value="1"/>
</dbReference>
<dbReference type="SMART" id="SM00487">
    <property type="entry name" value="DEXDc"/>
    <property type="match status" value="1"/>
</dbReference>
<dbReference type="Proteomes" id="UP000622317">
    <property type="component" value="Unassembled WGS sequence"/>
</dbReference>
<dbReference type="PROSITE" id="PS51192">
    <property type="entry name" value="HELICASE_ATP_BIND_1"/>
    <property type="match status" value="1"/>
</dbReference>
<dbReference type="SUPFAM" id="SSF52540">
    <property type="entry name" value="P-loop containing nucleoside triphosphate hydrolases"/>
    <property type="match status" value="1"/>
</dbReference>
<evidence type="ECO:0000256" key="16">
    <source>
        <dbReference type="NCBIfam" id="TIGR01389"/>
    </source>
</evidence>
<sequence>MPVTTADNVRQALKKYFGHDSFRPLQGDIVNDALNGRDVFALLPTGGGKSLCYQLPAVLSQGLTVVISPLIALMKDQVDGLTENGIPATFLNSSLAQGEARKRYAKLFAGEYQVLYVAPERLMLGGFLEDLKKWNVCRFAVDEAHCISEWGHDFRPEYRQLAELRKRFPDTPFMALTATATDRVRDDIVKQLKLKSPTNYVASFNRPNLAYRIEQKQAVFRQILKFVQARPFDSGIIYCFSRKATEQTADRLRQEGVEALPYHAGMTPLQRAKNQEAFIRDEVKVVCATIAFGMGIDKPNVRYVIHQDLPKNIEGYYQETGRAGRDGLPSDCLLFFSPGDVAKQLNFIAEKEPQEREVAKEQLRQMVNYAESSRCRREVLLGYFSESWSEGNCGNCDNCNSPKETFDGTIPAQKFMSCIFRVSQASGFGVGINHIVDVLLGSKNEKVLKWGHHRLTTYNIGGEHKRAEWQAFGRELIRNEYVYQDAEAYGALSLTQKGKSALRDRTPIKLTKLPVSANALQRDRNRSKGGIECNEDLFSILRSLRKEIADEHGVPPYIVFSDVTLREMARYFPANEDKLSEISGVGYKKLEAYGEAFLEAITEFIIANPDAPEEFR</sequence>
<evidence type="ECO:0000259" key="19">
    <source>
        <dbReference type="PROSITE" id="PS51194"/>
    </source>
</evidence>
<dbReference type="GO" id="GO:0006260">
    <property type="term" value="P:DNA replication"/>
    <property type="evidence" value="ECO:0007669"/>
    <property type="project" value="InterPro"/>
</dbReference>
<dbReference type="InterPro" id="IPR036388">
    <property type="entry name" value="WH-like_DNA-bd_sf"/>
</dbReference>
<gene>
    <name evidence="20" type="primary">recQ</name>
    <name evidence="20" type="ORF">IEN85_11735</name>
</gene>
<evidence type="ECO:0000256" key="3">
    <source>
        <dbReference type="ARBA" id="ARBA00005446"/>
    </source>
</evidence>
<dbReference type="GO" id="GO:0030894">
    <property type="term" value="C:replisome"/>
    <property type="evidence" value="ECO:0007669"/>
    <property type="project" value="TreeGrafter"/>
</dbReference>
<evidence type="ECO:0000259" key="18">
    <source>
        <dbReference type="PROSITE" id="PS51192"/>
    </source>
</evidence>
<dbReference type="InterPro" id="IPR027417">
    <property type="entry name" value="P-loop_NTPase"/>
</dbReference>
<organism evidence="20 21">
    <name type="scientific">Pelagicoccus enzymogenes</name>
    <dbReference type="NCBI Taxonomy" id="2773457"/>
    <lineage>
        <taxon>Bacteria</taxon>
        <taxon>Pseudomonadati</taxon>
        <taxon>Verrucomicrobiota</taxon>
        <taxon>Opitutia</taxon>
        <taxon>Puniceicoccales</taxon>
        <taxon>Pelagicoccaceae</taxon>
        <taxon>Pelagicoccus</taxon>
    </lineage>
</organism>
<dbReference type="GO" id="GO:0003677">
    <property type="term" value="F:DNA binding"/>
    <property type="evidence" value="ECO:0007669"/>
    <property type="project" value="UniProtKB-KW"/>
</dbReference>
<dbReference type="Pfam" id="PF09382">
    <property type="entry name" value="RQC"/>
    <property type="match status" value="1"/>
</dbReference>
<dbReference type="Gene3D" id="3.40.50.300">
    <property type="entry name" value="P-loop containing nucleotide triphosphate hydrolases"/>
    <property type="match status" value="2"/>
</dbReference>
<dbReference type="InterPro" id="IPR014001">
    <property type="entry name" value="Helicase_ATP-bd"/>
</dbReference>
<dbReference type="InterPro" id="IPR006293">
    <property type="entry name" value="DNA_helicase_ATP-dep_RecQ_bac"/>
</dbReference>
<dbReference type="Pfam" id="PF00270">
    <property type="entry name" value="DEAD"/>
    <property type="match status" value="1"/>
</dbReference>
<feature type="domain" description="Helicase ATP-binding" evidence="18">
    <location>
        <begin position="30"/>
        <end position="198"/>
    </location>
</feature>
<evidence type="ECO:0000256" key="2">
    <source>
        <dbReference type="ARBA" id="ARBA00001947"/>
    </source>
</evidence>
<evidence type="ECO:0000256" key="12">
    <source>
        <dbReference type="ARBA" id="ARBA00023172"/>
    </source>
</evidence>
<dbReference type="InterPro" id="IPR004589">
    <property type="entry name" value="DNA_helicase_ATP-dep_RecQ"/>
</dbReference>
<keyword evidence="4" id="KW-0479">Metal-binding</keyword>
<dbReference type="NCBIfam" id="TIGR01389">
    <property type="entry name" value="recQ"/>
    <property type="match status" value="1"/>
</dbReference>
<dbReference type="InterPro" id="IPR032284">
    <property type="entry name" value="RecQ_Zn-bd"/>
</dbReference>
<dbReference type="GO" id="GO:0009432">
    <property type="term" value="P:SOS response"/>
    <property type="evidence" value="ECO:0007669"/>
    <property type="project" value="UniProtKB-UniRule"/>
</dbReference>
<keyword evidence="9" id="KW-0862">Zinc</keyword>
<evidence type="ECO:0000259" key="17">
    <source>
        <dbReference type="PROSITE" id="PS50967"/>
    </source>
</evidence>
<evidence type="ECO:0000313" key="20">
    <source>
        <dbReference type="EMBL" id="MBD5780164.1"/>
    </source>
</evidence>
<dbReference type="Gene3D" id="1.10.150.80">
    <property type="entry name" value="HRDC domain"/>
    <property type="match status" value="1"/>
</dbReference>
<keyword evidence="11" id="KW-0238">DNA-binding</keyword>
<comment type="caution">
    <text evidence="20">The sequence shown here is derived from an EMBL/GenBank/DDBJ whole genome shotgun (WGS) entry which is preliminary data.</text>
</comment>
<dbReference type="PANTHER" id="PTHR13710:SF105">
    <property type="entry name" value="ATP-DEPENDENT DNA HELICASE Q1"/>
    <property type="match status" value="1"/>
</dbReference>
<comment type="catalytic activity">
    <reaction evidence="15">
        <text>Couples ATP hydrolysis with the unwinding of duplex DNA by translocating in the 3'-5' direction.</text>
        <dbReference type="EC" id="5.6.2.4"/>
    </reaction>
</comment>
<accession>A0A927IHU4</accession>
<dbReference type="GO" id="GO:0006281">
    <property type="term" value="P:DNA repair"/>
    <property type="evidence" value="ECO:0007669"/>
    <property type="project" value="UniProtKB-KW"/>
</dbReference>
<dbReference type="PANTHER" id="PTHR13710">
    <property type="entry name" value="DNA HELICASE RECQ FAMILY MEMBER"/>
    <property type="match status" value="1"/>
</dbReference>
<evidence type="ECO:0000256" key="6">
    <source>
        <dbReference type="ARBA" id="ARBA00022763"/>
    </source>
</evidence>
<dbReference type="InterPro" id="IPR018982">
    <property type="entry name" value="RQC_domain"/>
</dbReference>
<comment type="similarity">
    <text evidence="3">Belongs to the helicase family. RecQ subfamily.</text>
</comment>
<evidence type="ECO:0000256" key="9">
    <source>
        <dbReference type="ARBA" id="ARBA00022833"/>
    </source>
</evidence>
<evidence type="ECO:0000256" key="8">
    <source>
        <dbReference type="ARBA" id="ARBA00022806"/>
    </source>
</evidence>
<dbReference type="Pfam" id="PF16124">
    <property type="entry name" value="RecQ_Zn_bind"/>
    <property type="match status" value="1"/>
</dbReference>
<dbReference type="SMART" id="SM00956">
    <property type="entry name" value="RQC"/>
    <property type="match status" value="1"/>
</dbReference>
<dbReference type="FunFam" id="3.40.50.300:FF:000156">
    <property type="entry name" value="ATP-dependent DNA helicase recQ"/>
    <property type="match status" value="1"/>
</dbReference>
<dbReference type="PROSITE" id="PS51194">
    <property type="entry name" value="HELICASE_CTER"/>
    <property type="match status" value="1"/>
</dbReference>
<dbReference type="FunFam" id="3.40.50.300:FF:000296">
    <property type="entry name" value="ATP-dependent DNA helicase RecQ"/>
    <property type="match status" value="1"/>
</dbReference>
<dbReference type="Pfam" id="PF00570">
    <property type="entry name" value="HRDC"/>
    <property type="match status" value="1"/>
</dbReference>
<dbReference type="GO" id="GO:0046872">
    <property type="term" value="F:metal ion binding"/>
    <property type="evidence" value="ECO:0007669"/>
    <property type="project" value="UniProtKB-KW"/>
</dbReference>
<dbReference type="EMBL" id="JACYFG010000034">
    <property type="protein sequence ID" value="MBD5780164.1"/>
    <property type="molecule type" value="Genomic_DNA"/>
</dbReference>
<reference evidence="20" key="1">
    <citation type="submission" date="2020-09" db="EMBL/GenBank/DDBJ databases">
        <title>Pelagicoccus enzymogenes sp. nov. with an EPS production, isolated from marine sediment.</title>
        <authorList>
            <person name="Feng X."/>
        </authorList>
    </citation>
    <scope>NUCLEOTIDE SEQUENCE</scope>
    <source>
        <strain evidence="20">NFK12</strain>
    </source>
</reference>
<dbReference type="SMART" id="SM00341">
    <property type="entry name" value="HRDC"/>
    <property type="match status" value="1"/>
</dbReference>
<keyword evidence="21" id="KW-1185">Reference proteome</keyword>
<keyword evidence="13" id="KW-0234">DNA repair</keyword>
<dbReference type="GO" id="GO:0016787">
    <property type="term" value="F:hydrolase activity"/>
    <property type="evidence" value="ECO:0007669"/>
    <property type="project" value="UniProtKB-KW"/>
</dbReference>
<dbReference type="InterPro" id="IPR011545">
    <property type="entry name" value="DEAD/DEAH_box_helicase_dom"/>
</dbReference>
<keyword evidence="7 20" id="KW-0378">Hydrolase</keyword>
<dbReference type="FunFam" id="1.10.150.80:FF:000002">
    <property type="entry name" value="ATP-dependent DNA helicase RecQ"/>
    <property type="match status" value="1"/>
</dbReference>
<dbReference type="InterPro" id="IPR036390">
    <property type="entry name" value="WH_DNA-bd_sf"/>
</dbReference>
<dbReference type="GO" id="GO:0006310">
    <property type="term" value="P:DNA recombination"/>
    <property type="evidence" value="ECO:0007669"/>
    <property type="project" value="UniProtKB-UniRule"/>
</dbReference>
<dbReference type="EC" id="5.6.2.4" evidence="16"/>
<dbReference type="Pfam" id="PF00271">
    <property type="entry name" value="Helicase_C"/>
    <property type="match status" value="1"/>
</dbReference>
<evidence type="ECO:0000256" key="5">
    <source>
        <dbReference type="ARBA" id="ARBA00022741"/>
    </source>
</evidence>
<comment type="cofactor">
    <cofactor evidence="2">
        <name>Zn(2+)</name>
        <dbReference type="ChEBI" id="CHEBI:29105"/>
    </cofactor>
</comment>
<evidence type="ECO:0000256" key="10">
    <source>
        <dbReference type="ARBA" id="ARBA00022840"/>
    </source>
</evidence>
<feature type="domain" description="Helicase C-terminal" evidence="19">
    <location>
        <begin position="219"/>
        <end position="371"/>
    </location>
</feature>
<evidence type="ECO:0000256" key="14">
    <source>
        <dbReference type="ARBA" id="ARBA00023235"/>
    </source>
</evidence>